<evidence type="ECO:0000313" key="2">
    <source>
        <dbReference type="Proteomes" id="UP001165083"/>
    </source>
</evidence>
<gene>
    <name evidence="1" type="ORF">Plil01_000258000</name>
</gene>
<dbReference type="AlphaFoldDB" id="A0A9W6WPS1"/>
<evidence type="ECO:0000313" key="1">
    <source>
        <dbReference type="EMBL" id="GMF11913.1"/>
    </source>
</evidence>
<sequence>MPDLVEYDEFELSAKGITASTADIPHSSKFILEKWCVVEPVEQSLEILKSTAPPARKMMNEQKSLGRHVH</sequence>
<name>A0A9W6WPS1_9STRA</name>
<organism evidence="1 2">
    <name type="scientific">Phytophthora lilii</name>
    <dbReference type="NCBI Taxonomy" id="2077276"/>
    <lineage>
        <taxon>Eukaryota</taxon>
        <taxon>Sar</taxon>
        <taxon>Stramenopiles</taxon>
        <taxon>Oomycota</taxon>
        <taxon>Peronosporomycetes</taxon>
        <taxon>Peronosporales</taxon>
        <taxon>Peronosporaceae</taxon>
        <taxon>Phytophthora</taxon>
    </lineage>
</organism>
<dbReference type="EMBL" id="BSXW01000093">
    <property type="protein sequence ID" value="GMF11913.1"/>
    <property type="molecule type" value="Genomic_DNA"/>
</dbReference>
<reference evidence="1" key="1">
    <citation type="submission" date="2023-04" db="EMBL/GenBank/DDBJ databases">
        <title>Phytophthora lilii NBRC 32176.</title>
        <authorList>
            <person name="Ichikawa N."/>
            <person name="Sato H."/>
            <person name="Tonouchi N."/>
        </authorList>
    </citation>
    <scope>NUCLEOTIDE SEQUENCE</scope>
    <source>
        <strain evidence="1">NBRC 32176</strain>
    </source>
</reference>
<accession>A0A9W6WPS1</accession>
<protein>
    <submittedName>
        <fullName evidence="1">Unnamed protein product</fullName>
    </submittedName>
</protein>
<proteinExistence type="predicted"/>
<comment type="caution">
    <text evidence="1">The sequence shown here is derived from an EMBL/GenBank/DDBJ whole genome shotgun (WGS) entry which is preliminary data.</text>
</comment>
<dbReference type="Proteomes" id="UP001165083">
    <property type="component" value="Unassembled WGS sequence"/>
</dbReference>
<keyword evidence="2" id="KW-1185">Reference proteome</keyword>